<feature type="DNA-binding region" description="H-T-H motif" evidence="2">
    <location>
        <begin position="46"/>
        <end position="65"/>
    </location>
</feature>
<name>A0ABQ2R9V8_9GAMM</name>
<dbReference type="InterPro" id="IPR001647">
    <property type="entry name" value="HTH_TetR"/>
</dbReference>
<evidence type="ECO:0000313" key="4">
    <source>
        <dbReference type="EMBL" id="GGQ21154.1"/>
    </source>
</evidence>
<dbReference type="InterPro" id="IPR009057">
    <property type="entry name" value="Homeodomain-like_sf"/>
</dbReference>
<dbReference type="EMBL" id="BMQX01000014">
    <property type="protein sequence ID" value="GGQ21154.1"/>
    <property type="molecule type" value="Genomic_DNA"/>
</dbReference>
<protein>
    <recommendedName>
        <fullName evidence="3">HTH tetR-type domain-containing protein</fullName>
    </recommendedName>
</protein>
<dbReference type="PROSITE" id="PS50977">
    <property type="entry name" value="HTH_TETR_2"/>
    <property type="match status" value="1"/>
</dbReference>
<evidence type="ECO:0000313" key="5">
    <source>
        <dbReference type="Proteomes" id="UP000619118"/>
    </source>
</evidence>
<sequence>MLLSVLFIMPETTIFKPKQKRSQDTQQKLIDALHHCLQDKFFEHISIKELAEHAGVSVGTFYRRFKDKESLLPLLYQDFGHDLDVWVSQLEQRTSTDLTQALTLICQQIYQFLCDRQSVFRTLHLNSRLHSDILASDKLVNREVIYQRISALILRYHVEINAKNKAQSADLAVFMMISTLLDKVLYPTLTPALASQLSCDAFAAELPKVLLAYLRSV</sequence>
<dbReference type="RefSeq" id="WP_229785893.1">
    <property type="nucleotide sequence ID" value="NZ_BMQX01000014.1"/>
</dbReference>
<reference evidence="5" key="1">
    <citation type="journal article" date="2019" name="Int. J. Syst. Evol. Microbiol.">
        <title>The Global Catalogue of Microorganisms (GCM) 10K type strain sequencing project: providing services to taxonomists for standard genome sequencing and annotation.</title>
        <authorList>
            <consortium name="The Broad Institute Genomics Platform"/>
            <consortium name="The Broad Institute Genome Sequencing Center for Infectious Disease"/>
            <person name="Wu L."/>
            <person name="Ma J."/>
        </authorList>
    </citation>
    <scope>NUCLEOTIDE SEQUENCE [LARGE SCALE GENOMIC DNA]</scope>
    <source>
        <strain evidence="5">JCM 32306</strain>
    </source>
</reference>
<dbReference type="PANTHER" id="PTHR43479">
    <property type="entry name" value="ACREF/ENVCD OPERON REPRESSOR-RELATED"/>
    <property type="match status" value="1"/>
</dbReference>
<proteinExistence type="predicted"/>
<dbReference type="InterPro" id="IPR050624">
    <property type="entry name" value="HTH-type_Tx_Regulator"/>
</dbReference>
<keyword evidence="5" id="KW-1185">Reference proteome</keyword>
<evidence type="ECO:0000256" key="2">
    <source>
        <dbReference type="PROSITE-ProRule" id="PRU00335"/>
    </source>
</evidence>
<accession>A0ABQ2R9V8</accession>
<evidence type="ECO:0000256" key="1">
    <source>
        <dbReference type="ARBA" id="ARBA00023125"/>
    </source>
</evidence>
<feature type="domain" description="HTH tetR-type" evidence="3">
    <location>
        <begin position="23"/>
        <end position="83"/>
    </location>
</feature>
<evidence type="ECO:0000259" key="3">
    <source>
        <dbReference type="PROSITE" id="PS50977"/>
    </source>
</evidence>
<dbReference type="SUPFAM" id="SSF46689">
    <property type="entry name" value="Homeodomain-like"/>
    <property type="match status" value="1"/>
</dbReference>
<dbReference type="PANTHER" id="PTHR43479:SF11">
    <property type="entry name" value="ACREF_ENVCD OPERON REPRESSOR-RELATED"/>
    <property type="match status" value="1"/>
</dbReference>
<gene>
    <name evidence="4" type="ORF">GCM10009411_21710</name>
</gene>
<dbReference type="Proteomes" id="UP000619118">
    <property type="component" value="Unassembled WGS sequence"/>
</dbReference>
<keyword evidence="1 2" id="KW-0238">DNA-binding</keyword>
<organism evidence="4 5">
    <name type="scientific">Shewanella litoralis</name>
    <dbReference type="NCBI Taxonomy" id="2282700"/>
    <lineage>
        <taxon>Bacteria</taxon>
        <taxon>Pseudomonadati</taxon>
        <taxon>Pseudomonadota</taxon>
        <taxon>Gammaproteobacteria</taxon>
        <taxon>Alteromonadales</taxon>
        <taxon>Shewanellaceae</taxon>
        <taxon>Shewanella</taxon>
    </lineage>
</organism>
<dbReference type="Gene3D" id="1.10.357.10">
    <property type="entry name" value="Tetracycline Repressor, domain 2"/>
    <property type="match status" value="1"/>
</dbReference>
<dbReference type="Pfam" id="PF00440">
    <property type="entry name" value="TetR_N"/>
    <property type="match status" value="1"/>
</dbReference>
<comment type="caution">
    <text evidence="4">The sequence shown here is derived from an EMBL/GenBank/DDBJ whole genome shotgun (WGS) entry which is preliminary data.</text>
</comment>